<organism evidence="2 3">
    <name type="scientific">Hypericibacter adhaerens</name>
    <dbReference type="NCBI Taxonomy" id="2602016"/>
    <lineage>
        <taxon>Bacteria</taxon>
        <taxon>Pseudomonadati</taxon>
        <taxon>Pseudomonadota</taxon>
        <taxon>Alphaproteobacteria</taxon>
        <taxon>Rhodospirillales</taxon>
        <taxon>Dongiaceae</taxon>
        <taxon>Hypericibacter</taxon>
    </lineage>
</organism>
<dbReference type="PROSITE" id="PS00571">
    <property type="entry name" value="AMIDASES"/>
    <property type="match status" value="1"/>
</dbReference>
<evidence type="ECO:0000259" key="1">
    <source>
        <dbReference type="Pfam" id="PF01425"/>
    </source>
</evidence>
<evidence type="ECO:0000313" key="3">
    <source>
        <dbReference type="Proteomes" id="UP000325797"/>
    </source>
</evidence>
<dbReference type="Pfam" id="PF01425">
    <property type="entry name" value="Amidase"/>
    <property type="match status" value="1"/>
</dbReference>
<dbReference type="NCBIfam" id="NF006169">
    <property type="entry name" value="PRK08310.1"/>
    <property type="match status" value="1"/>
</dbReference>
<dbReference type="SUPFAM" id="SSF75304">
    <property type="entry name" value="Amidase signature (AS) enzymes"/>
    <property type="match status" value="1"/>
</dbReference>
<sequence>MTPTADSSPSPHDWQGAFVPHGCGAIAGRSGGPLEHLSMAVKDIFDIAGHVTGCGNPDWLASHAPAAETATAVLQLLEAGADMIGKTITEELAYSLQGENFHYGTPVNPACPDRIPGGSSSGSASAVASGDADFALGSDTGGSVRIPAALCGLFGIRPSHGRVSLAGVMPLAPSFDTVGWFTREAPLLRRIGEILLGPDAVEVSPSRLYLMADGFELADEAVREALVPGLAVLAELLGPPALVRPGDNEGGLAQLMLRFRTLQAREIWAQHGPWIKSVKPRFGPEIAARFEWAERTAALPPQGEALRREHVSLGLARLLAGGGVLVLPTAPSIAPRKGLEPAATQNFRDRTLSLTCLAGMARLPQASLPVAEVEGCPVGLSLVMARGLDMALLGLVERLAAALD</sequence>
<proteinExistence type="predicted"/>
<dbReference type="KEGG" id="hadh:FRZ61_12900"/>
<dbReference type="EMBL" id="CP042582">
    <property type="protein sequence ID" value="QEX21365.1"/>
    <property type="molecule type" value="Genomic_DNA"/>
</dbReference>
<accession>A0A5J6MXD8</accession>
<feature type="domain" description="Amidase" evidence="1">
    <location>
        <begin position="27"/>
        <end position="206"/>
    </location>
</feature>
<dbReference type="OrthoDB" id="9777859at2"/>
<evidence type="ECO:0000313" key="2">
    <source>
        <dbReference type="EMBL" id="QEX21365.1"/>
    </source>
</evidence>
<dbReference type="InterPro" id="IPR036928">
    <property type="entry name" value="AS_sf"/>
</dbReference>
<dbReference type="RefSeq" id="WP_151115840.1">
    <property type="nucleotide sequence ID" value="NZ_CP042582.1"/>
</dbReference>
<dbReference type="PANTHER" id="PTHR46310:SF7">
    <property type="entry name" value="AMIDASE 1"/>
    <property type="match status" value="1"/>
</dbReference>
<keyword evidence="3" id="KW-1185">Reference proteome</keyword>
<dbReference type="PANTHER" id="PTHR46310">
    <property type="entry name" value="AMIDASE 1"/>
    <property type="match status" value="1"/>
</dbReference>
<dbReference type="AlphaFoldDB" id="A0A5J6MXD8"/>
<protein>
    <submittedName>
        <fullName evidence="2">Amidase</fullName>
    </submittedName>
</protein>
<dbReference type="InterPro" id="IPR023631">
    <property type="entry name" value="Amidase_dom"/>
</dbReference>
<gene>
    <name evidence="2" type="ORF">FRZ61_12900</name>
</gene>
<dbReference type="Gene3D" id="3.90.1300.10">
    <property type="entry name" value="Amidase signature (AS) domain"/>
    <property type="match status" value="1"/>
</dbReference>
<dbReference type="InterPro" id="IPR020556">
    <property type="entry name" value="Amidase_CS"/>
</dbReference>
<reference evidence="2 3" key="1">
    <citation type="submission" date="2019-08" db="EMBL/GenBank/DDBJ databases">
        <title>Hyperibacter terrae gen. nov., sp. nov. and Hyperibacter viscosus sp. nov., two new members in the family Rhodospirillaceae isolated from the rhizosphere of Hypericum perforatum.</title>
        <authorList>
            <person name="Noviana Z."/>
        </authorList>
    </citation>
    <scope>NUCLEOTIDE SEQUENCE [LARGE SCALE GENOMIC DNA]</scope>
    <source>
        <strain evidence="2 3">R5959</strain>
    </source>
</reference>
<dbReference type="Proteomes" id="UP000325797">
    <property type="component" value="Chromosome"/>
</dbReference>
<name>A0A5J6MXD8_9PROT</name>